<accession>A0A2K5Z445</accession>
<sequence length="53" mass="6658">MCNYRQLYNVIQMDKNYYALYILIQKDLLFVFCLFMHSTMKIERKRMLFLHLC</sequence>
<reference evidence="2" key="1">
    <citation type="submission" date="2025-08" db="UniProtKB">
        <authorList>
            <consortium name="Ensembl"/>
        </authorList>
    </citation>
    <scope>IDENTIFICATION</scope>
</reference>
<keyword evidence="1" id="KW-1133">Transmembrane helix</keyword>
<proteinExistence type="predicted"/>
<evidence type="ECO:0000256" key="1">
    <source>
        <dbReference type="SAM" id="Phobius"/>
    </source>
</evidence>
<keyword evidence="3" id="KW-1185">Reference proteome</keyword>
<organism evidence="2 3">
    <name type="scientific">Mandrillus leucophaeus</name>
    <name type="common">Drill</name>
    <name type="synonym">Papio leucophaeus</name>
    <dbReference type="NCBI Taxonomy" id="9568"/>
    <lineage>
        <taxon>Eukaryota</taxon>
        <taxon>Metazoa</taxon>
        <taxon>Chordata</taxon>
        <taxon>Craniata</taxon>
        <taxon>Vertebrata</taxon>
        <taxon>Euteleostomi</taxon>
        <taxon>Mammalia</taxon>
        <taxon>Eutheria</taxon>
        <taxon>Euarchontoglires</taxon>
        <taxon>Primates</taxon>
        <taxon>Haplorrhini</taxon>
        <taxon>Catarrhini</taxon>
        <taxon>Cercopithecidae</taxon>
        <taxon>Cercopithecinae</taxon>
        <taxon>Mandrillus</taxon>
    </lineage>
</organism>
<dbReference type="AlphaFoldDB" id="A0A2K5Z445"/>
<keyword evidence="1" id="KW-0472">Membrane</keyword>
<dbReference type="Proteomes" id="UP000233140">
    <property type="component" value="Unassembled WGS sequence"/>
</dbReference>
<protein>
    <submittedName>
        <fullName evidence="2">Uncharacterized protein</fullName>
    </submittedName>
</protein>
<feature type="transmembrane region" description="Helical" evidence="1">
    <location>
        <begin position="18"/>
        <end position="37"/>
    </location>
</feature>
<reference evidence="2" key="2">
    <citation type="submission" date="2025-09" db="UniProtKB">
        <authorList>
            <consortium name="Ensembl"/>
        </authorList>
    </citation>
    <scope>IDENTIFICATION</scope>
</reference>
<keyword evidence="1" id="KW-0812">Transmembrane</keyword>
<dbReference type="OMA" id="YNVIQMD"/>
<evidence type="ECO:0000313" key="3">
    <source>
        <dbReference type="Proteomes" id="UP000233140"/>
    </source>
</evidence>
<name>A0A2K5Z445_MANLE</name>
<evidence type="ECO:0000313" key="2">
    <source>
        <dbReference type="Ensembl" id="ENSMLEP00000022586.1"/>
    </source>
</evidence>
<dbReference type="Ensembl" id="ENSMLET00000046098.1">
    <property type="protein sequence ID" value="ENSMLEP00000022586.1"/>
    <property type="gene ID" value="ENSMLEG00000035507.1"/>
</dbReference>